<evidence type="ECO:0000256" key="2">
    <source>
        <dbReference type="SAM" id="SignalP"/>
    </source>
</evidence>
<proteinExistence type="predicted"/>
<reference evidence="4" key="1">
    <citation type="submission" date="2018-12" db="EMBL/GenBank/DDBJ databases">
        <title>Bacillus chawlae sp. nov., Bacillus glennii sp. nov., and Bacillus saganii sp. nov. Isolated from the Vehicle Assembly Building at Kennedy Space Center where the Viking Spacecraft were Assembled.</title>
        <authorList>
            <person name="Seuylemezian A."/>
            <person name="Vaishampayan P."/>
        </authorList>
    </citation>
    <scope>NUCLEOTIDE SEQUENCE [LARGE SCALE GENOMIC DNA]</scope>
    <source>
        <strain evidence="4">DSM 13966</strain>
    </source>
</reference>
<gene>
    <name evidence="3" type="ORF">EJA10_06795</name>
</gene>
<name>A0A427TUU3_9BACI</name>
<dbReference type="Pfam" id="PF09580">
    <property type="entry name" value="Spore_YhcN_YlaJ"/>
    <property type="match status" value="1"/>
</dbReference>
<evidence type="ECO:0000313" key="3">
    <source>
        <dbReference type="EMBL" id="RSD28159.1"/>
    </source>
</evidence>
<feature type="region of interest" description="Disordered" evidence="1">
    <location>
        <begin position="156"/>
        <end position="196"/>
    </location>
</feature>
<keyword evidence="2" id="KW-0732">Signal</keyword>
<comment type="caution">
    <text evidence="3">The sequence shown here is derived from an EMBL/GenBank/DDBJ whole genome shotgun (WGS) entry which is preliminary data.</text>
</comment>
<feature type="compositionally biased region" description="Basic and acidic residues" evidence="1">
    <location>
        <begin position="168"/>
        <end position="196"/>
    </location>
</feature>
<dbReference type="EMBL" id="RSFW01000009">
    <property type="protein sequence ID" value="RSD28159.1"/>
    <property type="molecule type" value="Genomic_DNA"/>
</dbReference>
<accession>A0A427TUU3</accession>
<sequence>MMIRLIAVLSLLTLITACNLQNNASQNDRDQNKVRVQNSTIQEVDRESGQRISRHLVNLTTHIPNVDDAAAVVLGRYAIVGIDVDDNMERSEVDTVKYTVAEALKKDPHGARAVVVADPDITARLREISADIRNGQPLMGIMNELSDITGRIMPEVPADMIEPQNNKPTEDPKKKLDQSEKQQLEKKQQEESKYHK</sequence>
<dbReference type="NCBIfam" id="TIGR02898">
    <property type="entry name" value="spore_YhcN_YlaJ"/>
    <property type="match status" value="1"/>
</dbReference>
<evidence type="ECO:0000313" key="4">
    <source>
        <dbReference type="Proteomes" id="UP000279911"/>
    </source>
</evidence>
<dbReference type="PROSITE" id="PS51257">
    <property type="entry name" value="PROKAR_LIPOPROTEIN"/>
    <property type="match status" value="1"/>
</dbReference>
<dbReference type="InterPro" id="IPR019076">
    <property type="entry name" value="Spore_lipoprot_YhcN/YlaJ-like"/>
</dbReference>
<keyword evidence="3" id="KW-0449">Lipoprotein</keyword>
<feature type="signal peptide" evidence="2">
    <location>
        <begin position="1"/>
        <end position="24"/>
    </location>
</feature>
<feature type="chain" id="PRO_5038412687" evidence="2">
    <location>
        <begin position="25"/>
        <end position="196"/>
    </location>
</feature>
<dbReference type="AlphaFoldDB" id="A0A427TUU3"/>
<dbReference type="InterPro" id="IPR014247">
    <property type="entry name" value="Spore_lipoprot_YhcN/YlaJ"/>
</dbReference>
<dbReference type="Proteomes" id="UP000279911">
    <property type="component" value="Unassembled WGS sequence"/>
</dbReference>
<dbReference type="GO" id="GO:0030435">
    <property type="term" value="P:sporulation resulting in formation of a cellular spore"/>
    <property type="evidence" value="ECO:0007669"/>
    <property type="project" value="InterPro"/>
</dbReference>
<dbReference type="OrthoDB" id="2381329at2"/>
<evidence type="ECO:0000256" key="1">
    <source>
        <dbReference type="SAM" id="MobiDB-lite"/>
    </source>
</evidence>
<protein>
    <submittedName>
        <fullName evidence="3">YhcN/YlaJ family sporulation lipoprotein</fullName>
    </submittedName>
</protein>
<organism evidence="3 4">
    <name type="scientific">Mesobacillus subterraneus</name>
    <dbReference type="NCBI Taxonomy" id="285983"/>
    <lineage>
        <taxon>Bacteria</taxon>
        <taxon>Bacillati</taxon>
        <taxon>Bacillota</taxon>
        <taxon>Bacilli</taxon>
        <taxon>Bacillales</taxon>
        <taxon>Bacillaceae</taxon>
        <taxon>Mesobacillus</taxon>
    </lineage>
</organism>